<keyword evidence="1" id="KW-0813">Transport</keyword>
<dbReference type="AlphaFoldDB" id="A0A0K9FDF4"/>
<reference evidence="6" key="1">
    <citation type="submission" date="2015-07" db="EMBL/GenBank/DDBJ databases">
        <authorList>
            <consortium name="Consortium for Microbial Forensics and Genomics (microFORGE)"/>
            <person name="Knight B.M."/>
            <person name="Roberts D.P."/>
            <person name="Lin D."/>
            <person name="Hari K."/>
            <person name="Fletcher J."/>
            <person name="Melcher U."/>
            <person name="Blagden T."/>
            <person name="Winegar R.A."/>
        </authorList>
    </citation>
    <scope>NUCLEOTIDE SEQUENCE [LARGE SCALE GENOMIC DNA]</scope>
    <source>
        <strain evidence="6">DSM 23493</strain>
    </source>
</reference>
<dbReference type="InterPro" id="IPR003593">
    <property type="entry name" value="AAA+_ATPase"/>
</dbReference>
<dbReference type="PANTHER" id="PTHR43776">
    <property type="entry name" value="TRANSPORT ATP-BINDING PROTEIN"/>
    <property type="match status" value="1"/>
</dbReference>
<dbReference type="GO" id="GO:0055085">
    <property type="term" value="P:transmembrane transport"/>
    <property type="evidence" value="ECO:0007669"/>
    <property type="project" value="UniProtKB-ARBA"/>
</dbReference>
<evidence type="ECO:0000313" key="6">
    <source>
        <dbReference type="Proteomes" id="UP000037326"/>
    </source>
</evidence>
<dbReference type="CDD" id="cd03257">
    <property type="entry name" value="ABC_NikE_OppD_transporters"/>
    <property type="match status" value="1"/>
</dbReference>
<evidence type="ECO:0000259" key="4">
    <source>
        <dbReference type="PROSITE" id="PS50893"/>
    </source>
</evidence>
<dbReference type="Pfam" id="PF00005">
    <property type="entry name" value="ABC_tran"/>
    <property type="match status" value="1"/>
</dbReference>
<dbReference type="GeneID" id="96598297"/>
<accession>A0A0K9FDF4</accession>
<keyword evidence="3 5" id="KW-0067">ATP-binding</keyword>
<evidence type="ECO:0000256" key="3">
    <source>
        <dbReference type="ARBA" id="ARBA00022840"/>
    </source>
</evidence>
<organism evidence="5 6">
    <name type="scientific">Lysinibacillus xylanilyticus</name>
    <dbReference type="NCBI Taxonomy" id="582475"/>
    <lineage>
        <taxon>Bacteria</taxon>
        <taxon>Bacillati</taxon>
        <taxon>Bacillota</taxon>
        <taxon>Bacilli</taxon>
        <taxon>Bacillales</taxon>
        <taxon>Bacillaceae</taxon>
        <taxon>Lysinibacillus</taxon>
    </lineage>
</organism>
<name>A0A0K9FDF4_9BACI</name>
<dbReference type="OrthoDB" id="9802264at2"/>
<evidence type="ECO:0000256" key="2">
    <source>
        <dbReference type="ARBA" id="ARBA00022741"/>
    </source>
</evidence>
<evidence type="ECO:0000256" key="1">
    <source>
        <dbReference type="ARBA" id="ARBA00022448"/>
    </source>
</evidence>
<gene>
    <name evidence="5" type="ORF">ACZ11_08495</name>
</gene>
<evidence type="ECO:0000313" key="5">
    <source>
        <dbReference type="EMBL" id="KMY32181.1"/>
    </source>
</evidence>
<dbReference type="EMBL" id="LFXJ01000005">
    <property type="protein sequence ID" value="KMY32181.1"/>
    <property type="molecule type" value="Genomic_DNA"/>
</dbReference>
<dbReference type="Gene3D" id="3.40.50.300">
    <property type="entry name" value="P-loop containing nucleotide triphosphate hydrolases"/>
    <property type="match status" value="1"/>
</dbReference>
<dbReference type="InterPro" id="IPR017871">
    <property type="entry name" value="ABC_transporter-like_CS"/>
</dbReference>
<proteinExistence type="predicted"/>
<dbReference type="InterPro" id="IPR050319">
    <property type="entry name" value="ABC_transp_ATP-bind"/>
</dbReference>
<comment type="caution">
    <text evidence="5">The sequence shown here is derived from an EMBL/GenBank/DDBJ whole genome shotgun (WGS) entry which is preliminary data.</text>
</comment>
<keyword evidence="2" id="KW-0547">Nucleotide-binding</keyword>
<dbReference type="PANTHER" id="PTHR43776:SF8">
    <property type="entry name" value="ABC TRANSPORTER, ATP-BINDING PROTEIN"/>
    <property type="match status" value="1"/>
</dbReference>
<dbReference type="GO" id="GO:0016887">
    <property type="term" value="F:ATP hydrolysis activity"/>
    <property type="evidence" value="ECO:0007669"/>
    <property type="project" value="InterPro"/>
</dbReference>
<dbReference type="InterPro" id="IPR003439">
    <property type="entry name" value="ABC_transporter-like_ATP-bd"/>
</dbReference>
<sequence>MTLLEVKNIEMQYAQRPFMFKRGQEAPVLQGVTFSLQEGECLGIVGQSGSGKSTLGRIILGIERPTKGEVLFQGINLYETTSKHKKIIRRDLQAVFQNSYHSFNPKHTIFEIVEEPLLNFEQFSKTERQHKVRELLDCVELESTIAQKNPSQLSGGQQQRVNIARALALNPKLIVLDEAISSLDMILQKHIIQLLQTLQKDMQLAYIFISHDLQATRYMSDRIVVMEHGQLVEEIGKDEAYKHPASLELYNAILPSHPRERTKKFFR</sequence>
<dbReference type="InterPro" id="IPR027417">
    <property type="entry name" value="P-loop_NTPase"/>
</dbReference>
<dbReference type="PATRIC" id="fig|582475.4.peg.1236"/>
<feature type="domain" description="ABC transporter" evidence="4">
    <location>
        <begin position="4"/>
        <end position="253"/>
    </location>
</feature>
<dbReference type="RefSeq" id="WP_049665289.1">
    <property type="nucleotide sequence ID" value="NZ_LFXJ01000005.1"/>
</dbReference>
<dbReference type="PROSITE" id="PS50893">
    <property type="entry name" value="ABC_TRANSPORTER_2"/>
    <property type="match status" value="1"/>
</dbReference>
<dbReference type="SMART" id="SM00382">
    <property type="entry name" value="AAA"/>
    <property type="match status" value="1"/>
</dbReference>
<dbReference type="Proteomes" id="UP000037326">
    <property type="component" value="Unassembled WGS sequence"/>
</dbReference>
<dbReference type="SUPFAM" id="SSF52540">
    <property type="entry name" value="P-loop containing nucleoside triphosphate hydrolases"/>
    <property type="match status" value="1"/>
</dbReference>
<dbReference type="PROSITE" id="PS00211">
    <property type="entry name" value="ABC_TRANSPORTER_1"/>
    <property type="match status" value="1"/>
</dbReference>
<dbReference type="GO" id="GO:0005524">
    <property type="term" value="F:ATP binding"/>
    <property type="evidence" value="ECO:0007669"/>
    <property type="project" value="UniProtKB-KW"/>
</dbReference>
<protein>
    <submittedName>
        <fullName evidence="5">Peptide ABC transporter ATP-binding protein</fullName>
    </submittedName>
</protein>